<reference evidence="3 4" key="1">
    <citation type="submission" date="2016-10" db="EMBL/GenBank/DDBJ databases">
        <title>Flavobacterium gilvum sp. nov., isolated from stream water.</title>
        <authorList>
            <person name="Shin S.-K."/>
            <person name="Cho Y.-J."/>
            <person name="Yi H."/>
        </authorList>
    </citation>
    <scope>NUCLEOTIDE SEQUENCE [LARGE SCALE GENOMIC DNA]</scope>
    <source>
        <strain evidence="3 4">EM1308</strain>
    </source>
</reference>
<dbReference type="Pfam" id="PF00578">
    <property type="entry name" value="AhpC-TSA"/>
    <property type="match status" value="1"/>
</dbReference>
<dbReference type="InterPro" id="IPR000866">
    <property type="entry name" value="AhpC/TSA"/>
</dbReference>
<name>A0AAC9I4U7_9FLAO</name>
<dbReference type="Gene3D" id="3.40.30.10">
    <property type="entry name" value="Glutaredoxin"/>
    <property type="match status" value="1"/>
</dbReference>
<dbReference type="PROSITE" id="PS00194">
    <property type="entry name" value="THIOREDOXIN_1"/>
    <property type="match status" value="1"/>
</dbReference>
<gene>
    <name evidence="3" type="ORF">EM308_09335</name>
</gene>
<accession>A0AAC9I4U7</accession>
<evidence type="ECO:0000313" key="4">
    <source>
        <dbReference type="Proteomes" id="UP000175968"/>
    </source>
</evidence>
<dbReference type="PANTHER" id="PTHR42852">
    <property type="entry name" value="THIOL:DISULFIDE INTERCHANGE PROTEIN DSBE"/>
    <property type="match status" value="1"/>
</dbReference>
<dbReference type="Proteomes" id="UP000175968">
    <property type="component" value="Chromosome"/>
</dbReference>
<dbReference type="InterPro" id="IPR036249">
    <property type="entry name" value="Thioredoxin-like_sf"/>
</dbReference>
<evidence type="ECO:0000313" key="3">
    <source>
        <dbReference type="EMBL" id="AOW09690.1"/>
    </source>
</evidence>
<keyword evidence="1" id="KW-0676">Redox-active center</keyword>
<dbReference type="PANTHER" id="PTHR42852:SF17">
    <property type="entry name" value="THIOREDOXIN-LIKE PROTEIN HI_1115"/>
    <property type="match status" value="1"/>
</dbReference>
<dbReference type="GO" id="GO:0016491">
    <property type="term" value="F:oxidoreductase activity"/>
    <property type="evidence" value="ECO:0007669"/>
    <property type="project" value="InterPro"/>
</dbReference>
<dbReference type="CDD" id="cd02966">
    <property type="entry name" value="TlpA_like_family"/>
    <property type="match status" value="1"/>
</dbReference>
<protein>
    <recommendedName>
        <fullName evidence="2">Thioredoxin domain-containing protein</fullName>
    </recommendedName>
</protein>
<evidence type="ECO:0000259" key="2">
    <source>
        <dbReference type="PROSITE" id="PS51352"/>
    </source>
</evidence>
<dbReference type="GO" id="GO:0016209">
    <property type="term" value="F:antioxidant activity"/>
    <property type="evidence" value="ECO:0007669"/>
    <property type="project" value="InterPro"/>
</dbReference>
<dbReference type="KEGG" id="fgl:EM308_09335"/>
<dbReference type="InterPro" id="IPR050553">
    <property type="entry name" value="Thioredoxin_ResA/DsbE_sf"/>
</dbReference>
<sequence>MKKSVVLFFLVCCNITFSQMGKVYLKDSKFKIGKENTYVYEPQTGITIPTDAKVKIVYHNKSDYANLTTSLIKKSNVYEFSCKVPDSTRTLILAVYDGKNTVDNNQGKAYDIFLRATNQAELGKCMLNRIQTFGYANYYLGLKQDLKAESILLEYNNLYAKYPILKEDVSYGNYLSIKGSINAEQAKPEILDFAQKCEKKTSEEYLILASRLYGMLKMDDKVKQIESQISTKYPNGEFEKYKFIREFSQHPDKTEQYILESLELYTTKFKDISEKSKDIFYYSLLRIYLEKKDIQKLDQYERLLTDKGMAASLYNSLAWSSSGEDLVTPPKDIEYAEKISKRSLDIIANMQKESSSPEELQNSYNMVADTYALILYKLNRFDEAFQYQDKINQSGVGMSTDAKERYAGMMEKVKGLEFTRKYIESELANGLDSRVMLAQLKEIYKKSNLSLAEYEKIKEKAVGAATAKKNAALVEKYGSTDAIGFNLKNINGKEVKLSDYKGKVVVLDFWATWCGPCKASFPGMQELVTKYKGKDVEFLFVNTWERDKENSATVTKVKTFITDKKYSFNVIFDFDGAITTKYKVEGIPAKILIDKKGTIISDSASEQDLINLIDEQLSL</sequence>
<dbReference type="AlphaFoldDB" id="A0AAC9I4U7"/>
<organism evidence="3 4">
    <name type="scientific">Flavobacterium gilvum</name>
    <dbReference type="NCBI Taxonomy" id="1492737"/>
    <lineage>
        <taxon>Bacteria</taxon>
        <taxon>Pseudomonadati</taxon>
        <taxon>Bacteroidota</taxon>
        <taxon>Flavobacteriia</taxon>
        <taxon>Flavobacteriales</taxon>
        <taxon>Flavobacteriaceae</taxon>
        <taxon>Flavobacterium</taxon>
    </lineage>
</organism>
<keyword evidence="4" id="KW-1185">Reference proteome</keyword>
<dbReference type="SUPFAM" id="SSF52833">
    <property type="entry name" value="Thioredoxin-like"/>
    <property type="match status" value="1"/>
</dbReference>
<feature type="domain" description="Thioredoxin" evidence="2">
    <location>
        <begin position="476"/>
        <end position="618"/>
    </location>
</feature>
<dbReference type="PROSITE" id="PS51352">
    <property type="entry name" value="THIOREDOXIN_2"/>
    <property type="match status" value="1"/>
</dbReference>
<dbReference type="InterPro" id="IPR013766">
    <property type="entry name" value="Thioredoxin_domain"/>
</dbReference>
<evidence type="ECO:0000256" key="1">
    <source>
        <dbReference type="ARBA" id="ARBA00023284"/>
    </source>
</evidence>
<proteinExistence type="predicted"/>
<dbReference type="InterPro" id="IPR017937">
    <property type="entry name" value="Thioredoxin_CS"/>
</dbReference>
<dbReference type="EMBL" id="CP017479">
    <property type="protein sequence ID" value="AOW09690.1"/>
    <property type="molecule type" value="Genomic_DNA"/>
</dbReference>